<dbReference type="Gene3D" id="1.10.1760.10">
    <property type="entry name" value="Actin-related protein 2/3 complex subunit 3"/>
    <property type="match status" value="1"/>
</dbReference>
<evidence type="ECO:0000256" key="1">
    <source>
        <dbReference type="ARBA" id="ARBA00004245"/>
    </source>
</evidence>
<dbReference type="GO" id="GO:0007163">
    <property type="term" value="P:establishment or maintenance of cell polarity"/>
    <property type="evidence" value="ECO:0007669"/>
    <property type="project" value="EnsemblFungi"/>
</dbReference>
<keyword evidence="8" id="KW-1185">Reference proteome</keyword>
<evidence type="ECO:0000256" key="5">
    <source>
        <dbReference type="ARBA" id="ARBA00023212"/>
    </source>
</evidence>
<evidence type="ECO:0000256" key="6">
    <source>
        <dbReference type="PIRNR" id="PIRNR016315"/>
    </source>
</evidence>
<comment type="subcellular location">
    <subcellularLocation>
        <location evidence="1 6">Cytoplasm</location>
        <location evidence="1 6">Cytoskeleton</location>
    </subcellularLocation>
</comment>
<reference evidence="7 8" key="1">
    <citation type="journal article" date="2009" name="Nature">
        <title>Evolution of pathogenicity and sexual reproduction in eight Candida genomes.</title>
        <authorList>
            <person name="Butler G."/>
            <person name="Rasmussen M.D."/>
            <person name="Lin M.F."/>
            <person name="Santos M.A."/>
            <person name="Sakthikumar S."/>
            <person name="Munro C.A."/>
            <person name="Rheinbay E."/>
            <person name="Grabherr M."/>
            <person name="Forche A."/>
            <person name="Reedy J.L."/>
            <person name="Agrafioti I."/>
            <person name="Arnaud M.B."/>
            <person name="Bates S."/>
            <person name="Brown A.J."/>
            <person name="Brunke S."/>
            <person name="Costanzo M.C."/>
            <person name="Fitzpatrick D.A."/>
            <person name="de Groot P.W."/>
            <person name="Harris D."/>
            <person name="Hoyer L.L."/>
            <person name="Hube B."/>
            <person name="Klis F.M."/>
            <person name="Kodira C."/>
            <person name="Lennard N."/>
            <person name="Logue M.E."/>
            <person name="Martin R."/>
            <person name="Neiman A.M."/>
            <person name="Nikolaou E."/>
            <person name="Quail M.A."/>
            <person name="Quinn J."/>
            <person name="Santos M.C."/>
            <person name="Schmitzberger F.F."/>
            <person name="Sherlock G."/>
            <person name="Shah P."/>
            <person name="Silverstein K.A."/>
            <person name="Skrzypek M.S."/>
            <person name="Soll D."/>
            <person name="Staggs R."/>
            <person name="Stansfield I."/>
            <person name="Stumpf M.P."/>
            <person name="Sudbery P.E."/>
            <person name="Srikantha T."/>
            <person name="Zeng Q."/>
            <person name="Berman J."/>
            <person name="Berriman M."/>
            <person name="Heitman J."/>
            <person name="Gow N.A."/>
            <person name="Lorenz M.C."/>
            <person name="Birren B.W."/>
            <person name="Kellis M."/>
            <person name="Cuomo C.A."/>
        </authorList>
    </citation>
    <scope>NUCLEOTIDE SEQUENCE [LARGE SCALE GENOMIC DNA]</scope>
    <source>
        <strain evidence="8">ATCC 6260 / CBS 566 / DSM 6381 / JCM 1539 / NBRC 10279 / NRRL Y-324</strain>
    </source>
</reference>
<dbReference type="OrthoDB" id="200404at2759"/>
<dbReference type="InterPro" id="IPR036753">
    <property type="entry name" value="ARPC3_sf"/>
</dbReference>
<evidence type="ECO:0000313" key="8">
    <source>
        <dbReference type="Proteomes" id="UP000001997"/>
    </source>
</evidence>
<dbReference type="GO" id="GO:0005739">
    <property type="term" value="C:mitochondrion"/>
    <property type="evidence" value="ECO:0007669"/>
    <property type="project" value="EnsemblFungi"/>
</dbReference>
<dbReference type="GO" id="GO:0044396">
    <property type="term" value="P:actin cortical patch organization"/>
    <property type="evidence" value="ECO:0007669"/>
    <property type="project" value="EnsemblFungi"/>
</dbReference>
<dbReference type="RefSeq" id="XP_001485196.2">
    <property type="nucleotide sequence ID" value="XM_001485146.1"/>
</dbReference>
<dbReference type="PIRSF" id="PIRSF016315">
    <property type="entry name" value="ARP2/3_P21-Arc"/>
    <property type="match status" value="1"/>
</dbReference>
<sequence>MDVNHITRMRSSITIMPPYHSTFLTESGPDARLVGNLVLLPLHTSFRGPSYPPQQDYDIIEETLDLFRANSFFKNFEIKGPADRLLIYGILFVSDCLSKLNKSVNLREATRILNNLALDNFALPGDIGFPLNSMYQAPTNKNDAELLRSYLSQFRQELADRLLKRVYSANDQVPDKFWLAFTRRRFMNKSL</sequence>
<dbReference type="GO" id="GO:0051654">
    <property type="term" value="P:establishment of mitochondrion localization"/>
    <property type="evidence" value="ECO:0007669"/>
    <property type="project" value="EnsemblFungi"/>
</dbReference>
<dbReference type="Proteomes" id="UP000001997">
    <property type="component" value="Unassembled WGS sequence"/>
</dbReference>
<organism evidence="7 8">
    <name type="scientific">Meyerozyma guilliermondii (strain ATCC 6260 / CBS 566 / DSM 6381 / JCM 1539 / NBRC 10279 / NRRL Y-324)</name>
    <name type="common">Yeast</name>
    <name type="synonym">Candida guilliermondii</name>
    <dbReference type="NCBI Taxonomy" id="294746"/>
    <lineage>
        <taxon>Eukaryota</taxon>
        <taxon>Fungi</taxon>
        <taxon>Dikarya</taxon>
        <taxon>Ascomycota</taxon>
        <taxon>Saccharomycotina</taxon>
        <taxon>Pichiomycetes</taxon>
        <taxon>Debaryomycetaceae</taxon>
        <taxon>Meyerozyma</taxon>
    </lineage>
</organism>
<dbReference type="AlphaFoldDB" id="A5DI24"/>
<comment type="subunit">
    <text evidence="6">Component of the Arp2/3 complex.</text>
</comment>
<evidence type="ECO:0000256" key="2">
    <source>
        <dbReference type="ARBA" id="ARBA00010856"/>
    </source>
</evidence>
<keyword evidence="5 6" id="KW-0206">Cytoskeleton</keyword>
<dbReference type="SUPFAM" id="SSF69060">
    <property type="entry name" value="Arp2/3 complex 21 kDa subunit ARPC3"/>
    <property type="match status" value="1"/>
</dbReference>
<comment type="similarity">
    <text evidence="2 6">Belongs to the ARPC3 family.</text>
</comment>
<dbReference type="eggNOG" id="KOG3155">
    <property type="taxonomic scope" value="Eukaryota"/>
</dbReference>
<dbReference type="Pfam" id="PF04062">
    <property type="entry name" value="P21-Arc"/>
    <property type="match status" value="1"/>
</dbReference>
<evidence type="ECO:0000256" key="4">
    <source>
        <dbReference type="ARBA" id="ARBA00023203"/>
    </source>
</evidence>
<name>A5DI24_PICGU</name>
<dbReference type="GO" id="GO:0034314">
    <property type="term" value="P:Arp2/3 complex-mediated actin nucleation"/>
    <property type="evidence" value="ECO:0007669"/>
    <property type="project" value="UniProtKB-UniRule"/>
</dbReference>
<accession>A5DI24</accession>
<keyword evidence="3 6" id="KW-0963">Cytoplasm</keyword>
<evidence type="ECO:0000256" key="3">
    <source>
        <dbReference type="ARBA" id="ARBA00022490"/>
    </source>
</evidence>
<dbReference type="GO" id="GO:0006897">
    <property type="term" value="P:endocytosis"/>
    <property type="evidence" value="ECO:0007669"/>
    <property type="project" value="EnsemblFungi"/>
</dbReference>
<dbReference type="EMBL" id="CH408157">
    <property type="protein sequence ID" value="EDK38827.2"/>
    <property type="molecule type" value="Genomic_DNA"/>
</dbReference>
<dbReference type="GO" id="GO:0030479">
    <property type="term" value="C:actin cortical patch"/>
    <property type="evidence" value="ECO:0007669"/>
    <property type="project" value="EnsemblFungi"/>
</dbReference>
<dbReference type="FunCoup" id="A5DI24">
    <property type="interactions" value="956"/>
</dbReference>
<dbReference type="PANTHER" id="PTHR12391">
    <property type="entry name" value="ARP2/3 COMPLEX 21 KD SUBUNIT"/>
    <property type="match status" value="1"/>
</dbReference>
<proteinExistence type="inferred from homology"/>
<protein>
    <recommendedName>
        <fullName evidence="6">Actin-related protein 2/3 complex subunit 3</fullName>
    </recommendedName>
</protein>
<comment type="function">
    <text evidence="6">Functions as component of the Arp2/3 complex which is involved in regulation of actin polymerization and together with an activating nucleation-promoting factor (NPF) mediates the formation of branched actin networks.</text>
</comment>
<dbReference type="VEuPathDB" id="FungiDB:PGUG_02925"/>
<dbReference type="InParanoid" id="A5DI24"/>
<dbReference type="GO" id="GO:0051015">
    <property type="term" value="F:actin filament binding"/>
    <property type="evidence" value="ECO:0007669"/>
    <property type="project" value="EnsemblFungi"/>
</dbReference>
<dbReference type="STRING" id="294746.A5DI24"/>
<gene>
    <name evidence="7" type="ORF">PGUG_02925</name>
</gene>
<keyword evidence="4 6" id="KW-0009">Actin-binding</keyword>
<dbReference type="OMA" id="TPSKWWL"/>
<dbReference type="KEGG" id="pgu:PGUG_02925"/>
<dbReference type="GO" id="GO:0005885">
    <property type="term" value="C:Arp2/3 protein complex"/>
    <property type="evidence" value="ECO:0007669"/>
    <property type="project" value="UniProtKB-UniRule"/>
</dbReference>
<dbReference type="HOGENOM" id="CLU_094365_1_0_1"/>
<dbReference type="GeneID" id="5127233"/>
<dbReference type="InterPro" id="IPR007204">
    <property type="entry name" value="ARPC3"/>
</dbReference>
<evidence type="ECO:0000313" key="7">
    <source>
        <dbReference type="EMBL" id="EDK38827.2"/>
    </source>
</evidence>
<dbReference type="GO" id="GO:0030833">
    <property type="term" value="P:regulation of actin filament polymerization"/>
    <property type="evidence" value="ECO:0007669"/>
    <property type="project" value="InterPro"/>
</dbReference>